<accession>A0AAU9VZ15</accession>
<dbReference type="Proteomes" id="UP001159428">
    <property type="component" value="Unassembled WGS sequence"/>
</dbReference>
<name>A0AAU9VZ15_9CNID</name>
<evidence type="ECO:0000313" key="2">
    <source>
        <dbReference type="Proteomes" id="UP001159428"/>
    </source>
</evidence>
<keyword evidence="2" id="KW-1185">Reference proteome</keyword>
<sequence length="148" mass="16812">KKALCKPQANENMQCDWVPIQTASLGKLPGYHESEITYSFDLPEIPAEAKEVLVYTFMTTIGEGPFERGYYEIFTSGGGNDFKQYMNVATGDGVNIVNSINAWFPVKDKRELKVKLYHPTSLKSKKKHIAGKLEPRDWSDVYIIGYRI</sequence>
<organism evidence="1 2">
    <name type="scientific">Pocillopora meandrina</name>
    <dbReference type="NCBI Taxonomy" id="46732"/>
    <lineage>
        <taxon>Eukaryota</taxon>
        <taxon>Metazoa</taxon>
        <taxon>Cnidaria</taxon>
        <taxon>Anthozoa</taxon>
        <taxon>Hexacorallia</taxon>
        <taxon>Scleractinia</taxon>
        <taxon>Astrocoeniina</taxon>
        <taxon>Pocilloporidae</taxon>
        <taxon>Pocillopora</taxon>
    </lineage>
</organism>
<reference evidence="1 2" key="1">
    <citation type="submission" date="2022-05" db="EMBL/GenBank/DDBJ databases">
        <authorList>
            <consortium name="Genoscope - CEA"/>
            <person name="William W."/>
        </authorList>
    </citation>
    <scope>NUCLEOTIDE SEQUENCE [LARGE SCALE GENOMIC DNA]</scope>
</reference>
<protein>
    <recommendedName>
        <fullName evidence="3">F5/8 type C domain-containing protein</fullName>
    </recommendedName>
</protein>
<evidence type="ECO:0008006" key="3">
    <source>
        <dbReference type="Google" id="ProtNLM"/>
    </source>
</evidence>
<gene>
    <name evidence="1" type="ORF">PMEA_00030994</name>
</gene>
<proteinExistence type="predicted"/>
<comment type="caution">
    <text evidence="1">The sequence shown here is derived from an EMBL/GenBank/DDBJ whole genome shotgun (WGS) entry which is preliminary data.</text>
</comment>
<dbReference type="AlphaFoldDB" id="A0AAU9VZ15"/>
<dbReference type="EMBL" id="CALNXJ010000007">
    <property type="protein sequence ID" value="CAH3043191.1"/>
    <property type="molecule type" value="Genomic_DNA"/>
</dbReference>
<feature type="non-terminal residue" evidence="1">
    <location>
        <position position="1"/>
    </location>
</feature>
<evidence type="ECO:0000313" key="1">
    <source>
        <dbReference type="EMBL" id="CAH3043191.1"/>
    </source>
</evidence>